<evidence type="ECO:0000313" key="3">
    <source>
        <dbReference type="Proteomes" id="UP001302222"/>
    </source>
</evidence>
<feature type="chain" id="PRO_5045098292" description="Lipocalin-like domain-containing protein" evidence="1">
    <location>
        <begin position="18"/>
        <end position="151"/>
    </location>
</feature>
<evidence type="ECO:0000313" key="2">
    <source>
        <dbReference type="EMBL" id="MEA5425631.1"/>
    </source>
</evidence>
<dbReference type="Proteomes" id="UP001302222">
    <property type="component" value="Unassembled WGS sequence"/>
</dbReference>
<gene>
    <name evidence="2" type="ORF">VB798_03555</name>
</gene>
<protein>
    <recommendedName>
        <fullName evidence="4">Lipocalin-like domain-containing protein</fullName>
    </recommendedName>
</protein>
<sequence>MKLKTKLMLMLSFSAMFACKSKEESLPIIGTWQLVSAETIEKDTSFSTFNSKVKMIKIINPTHFAFMSHDISAQKDSASTAPFIAGGGEYTLVDSIYTENLEYFVDKNWENNKFTFTVKIQNDTLIQKGVEKVEKLGVDRVIIEKYIKVKK</sequence>
<dbReference type="RefSeq" id="WP_323256048.1">
    <property type="nucleotide sequence ID" value="NZ_JAYGIM010000003.1"/>
</dbReference>
<dbReference type="Gene3D" id="2.40.128.490">
    <property type="entry name" value="Uncharacterised protein PF14869, DUF4488"/>
    <property type="match status" value="1"/>
</dbReference>
<organism evidence="2 3">
    <name type="scientific">Arcicella lustrica</name>
    <dbReference type="NCBI Taxonomy" id="2984196"/>
    <lineage>
        <taxon>Bacteria</taxon>
        <taxon>Pseudomonadati</taxon>
        <taxon>Bacteroidota</taxon>
        <taxon>Cytophagia</taxon>
        <taxon>Cytophagales</taxon>
        <taxon>Flectobacillaceae</taxon>
        <taxon>Arcicella</taxon>
    </lineage>
</organism>
<proteinExistence type="predicted"/>
<feature type="signal peptide" evidence="1">
    <location>
        <begin position="1"/>
        <end position="17"/>
    </location>
</feature>
<dbReference type="PROSITE" id="PS51257">
    <property type="entry name" value="PROKAR_LIPOPROTEIN"/>
    <property type="match status" value="1"/>
</dbReference>
<name>A0ABU5SEF3_9BACT</name>
<evidence type="ECO:0000256" key="1">
    <source>
        <dbReference type="SAM" id="SignalP"/>
    </source>
</evidence>
<dbReference type="EMBL" id="JAYGIM010000003">
    <property type="protein sequence ID" value="MEA5425631.1"/>
    <property type="molecule type" value="Genomic_DNA"/>
</dbReference>
<accession>A0ABU5SEF3</accession>
<evidence type="ECO:0008006" key="4">
    <source>
        <dbReference type="Google" id="ProtNLM"/>
    </source>
</evidence>
<keyword evidence="1" id="KW-0732">Signal</keyword>
<keyword evidence="3" id="KW-1185">Reference proteome</keyword>
<comment type="caution">
    <text evidence="2">The sequence shown here is derived from an EMBL/GenBank/DDBJ whole genome shotgun (WGS) entry which is preliminary data.</text>
</comment>
<reference evidence="2 3" key="1">
    <citation type="submission" date="2023-12" db="EMBL/GenBank/DDBJ databases">
        <title>Novel species of the genus Arcicella isolated from rivers.</title>
        <authorList>
            <person name="Lu H."/>
        </authorList>
    </citation>
    <scope>NUCLEOTIDE SEQUENCE [LARGE SCALE GENOMIC DNA]</scope>
    <source>
        <strain evidence="2 3">DC25W</strain>
    </source>
</reference>